<dbReference type="GeneID" id="89924122"/>
<dbReference type="AlphaFoldDB" id="A0AAV9PJ76"/>
<reference evidence="2 3" key="1">
    <citation type="submission" date="2023-08" db="EMBL/GenBank/DDBJ databases">
        <title>Black Yeasts Isolated from many extreme environments.</title>
        <authorList>
            <person name="Coleine C."/>
            <person name="Stajich J.E."/>
            <person name="Selbmann L."/>
        </authorList>
    </citation>
    <scope>NUCLEOTIDE SEQUENCE [LARGE SCALE GENOMIC DNA]</scope>
    <source>
        <strain evidence="2 3">CCFEE 5935</strain>
    </source>
</reference>
<dbReference type="EMBL" id="JAVRRT010000004">
    <property type="protein sequence ID" value="KAK5172655.1"/>
    <property type="molecule type" value="Genomic_DNA"/>
</dbReference>
<evidence type="ECO:0008006" key="4">
    <source>
        <dbReference type="Google" id="ProtNLM"/>
    </source>
</evidence>
<comment type="caution">
    <text evidence="2">The sequence shown here is derived from an EMBL/GenBank/DDBJ whole genome shotgun (WGS) entry which is preliminary data.</text>
</comment>
<proteinExistence type="predicted"/>
<gene>
    <name evidence="2" type="ORF">LTR77_002775</name>
</gene>
<dbReference type="RefSeq" id="XP_064661373.1">
    <property type="nucleotide sequence ID" value="XM_064800034.1"/>
</dbReference>
<sequence>MAPSFNAQEYCSSDVEPDEPAPPTRLSKAGGQRSIENMVANAEAYRNASKTKIRRLEFGSGSPLVQERQSLWINRFNRHRTDVLGQSDDVPFTCHEVIRFLDTILQAIVRQRDKPALSHQTIWQGIAVIIAYGTWKWRNFDFGPYDAARVKQSIQQSIDSGILMKGAFRERASLGFATLSRLVRNYLQHVMDRGTGNYDHVINRTLAVVLQSALACRSGDIAVSKGYSDRYCLRFEHVELFLLPPPDDEDPTTASSLQHLRAIFTLAYTKCHKNEHGRARKMHLQPLLAAGCHHLCPVLLLLIDGLRRGLFEGGNTMQAVLDHAAATTRRQIVWKDPQLPVLLGTTPDGKPAGEALARLTLKEMGLVSGVLSRVTTHALRRGTIRDMTAMQRADRKNYGPEDMRRQLGHNLRAMANGVTDGYIPDTEADLHSQRADVQPTFQRDLLFAAPGGVDVYATVKAKVPEAERSQYVDADTTVSRLTATRLVRADRLVALASSAPTEPRQRPSKRKAEAMQMPSPLPPPSQPARNTRTPLRQLAPNSSYRADSNGNDAPAETPTASWEHTGDGSPTKFPRHLLDPALRGDGGHAQPPRHVPDPALRGDDDDVAGNDEQDEEDDPVLEVDLDRLEKEVFARQDDGEATALETTVVASDSLPPLHILPTDIEGPEHDQVAELLATEAQDGTTLQQRADDSAMAFIDAHSRYNTVQNEAFARAWGRGDAAAMAALSVRGNSRDEPTPFLHKCSVSTACPYANIRHDRVREHEASCNVDRATLVGNLATLWEQRLASMSADELKARTCTIGDCTYVDKEEGGWTPPVEGEPGKTPKVDGSKRPAGQEKTARLVQHQRVNHGFEPTTCGLCDSPEIFKSNSSLQLHRRRCQSPGSWPALCRYPDCDTTTTFDTERQLKRHLATAHDVRSPDGHQYLPPLMEKVFVPRQCWMEDCQFDLKAWKSAIAHLQNKHRLSYLDATQAANANLAPSLQPKARRAISAAAAAQVQAKREVTRRLRGN</sequence>
<feature type="compositionally biased region" description="Basic and acidic residues" evidence="1">
    <location>
        <begin position="821"/>
        <end position="835"/>
    </location>
</feature>
<feature type="compositionally biased region" description="Polar residues" evidence="1">
    <location>
        <begin position="1"/>
        <end position="11"/>
    </location>
</feature>
<evidence type="ECO:0000313" key="2">
    <source>
        <dbReference type="EMBL" id="KAK5172655.1"/>
    </source>
</evidence>
<evidence type="ECO:0000256" key="1">
    <source>
        <dbReference type="SAM" id="MobiDB-lite"/>
    </source>
</evidence>
<feature type="compositionally biased region" description="Acidic residues" evidence="1">
    <location>
        <begin position="603"/>
        <end position="622"/>
    </location>
</feature>
<protein>
    <recommendedName>
        <fullName evidence="4">C2H2-type domain-containing protein</fullName>
    </recommendedName>
</protein>
<accession>A0AAV9PJ76</accession>
<name>A0AAV9PJ76_9PEZI</name>
<feature type="region of interest" description="Disordered" evidence="1">
    <location>
        <begin position="812"/>
        <end position="835"/>
    </location>
</feature>
<feature type="compositionally biased region" description="Polar residues" evidence="1">
    <location>
        <begin position="529"/>
        <end position="551"/>
    </location>
</feature>
<feature type="region of interest" description="Disordered" evidence="1">
    <location>
        <begin position="1"/>
        <end position="29"/>
    </location>
</feature>
<evidence type="ECO:0000313" key="3">
    <source>
        <dbReference type="Proteomes" id="UP001337655"/>
    </source>
</evidence>
<feature type="region of interest" description="Disordered" evidence="1">
    <location>
        <begin position="496"/>
        <end position="622"/>
    </location>
</feature>
<keyword evidence="3" id="KW-1185">Reference proteome</keyword>
<dbReference type="Proteomes" id="UP001337655">
    <property type="component" value="Unassembled WGS sequence"/>
</dbReference>
<organism evidence="2 3">
    <name type="scientific">Saxophila tyrrhenica</name>
    <dbReference type="NCBI Taxonomy" id="1690608"/>
    <lineage>
        <taxon>Eukaryota</taxon>
        <taxon>Fungi</taxon>
        <taxon>Dikarya</taxon>
        <taxon>Ascomycota</taxon>
        <taxon>Pezizomycotina</taxon>
        <taxon>Dothideomycetes</taxon>
        <taxon>Dothideomycetidae</taxon>
        <taxon>Mycosphaerellales</taxon>
        <taxon>Extremaceae</taxon>
        <taxon>Saxophila</taxon>
    </lineage>
</organism>